<evidence type="ECO:0000313" key="12">
    <source>
        <dbReference type="Proteomes" id="UP000198508"/>
    </source>
</evidence>
<evidence type="ECO:0000256" key="4">
    <source>
        <dbReference type="ARBA" id="ARBA00022989"/>
    </source>
</evidence>
<feature type="transmembrane region" description="Helical" evidence="8">
    <location>
        <begin position="380"/>
        <end position="402"/>
    </location>
</feature>
<feature type="transmembrane region" description="Helical" evidence="8">
    <location>
        <begin position="866"/>
        <end position="885"/>
    </location>
</feature>
<evidence type="ECO:0000256" key="2">
    <source>
        <dbReference type="ARBA" id="ARBA00022475"/>
    </source>
</evidence>
<evidence type="ECO:0000256" key="1">
    <source>
        <dbReference type="ARBA" id="ARBA00004651"/>
    </source>
</evidence>
<feature type="transmembrane region" description="Helical" evidence="8">
    <location>
        <begin position="824"/>
        <end position="846"/>
    </location>
</feature>
<keyword evidence="4 8" id="KW-1133">Transmembrane helix</keyword>
<proteinExistence type="inferred from homology"/>
<dbReference type="GeneID" id="93277562"/>
<feature type="transmembrane region" description="Helical" evidence="8">
    <location>
        <begin position="278"/>
        <end position="299"/>
    </location>
</feature>
<feature type="transmembrane region" description="Helical" evidence="8">
    <location>
        <begin position="330"/>
        <end position="360"/>
    </location>
</feature>
<gene>
    <name evidence="11" type="ORF">SAMN05216313_12579</name>
</gene>
<feature type="compositionally biased region" description="Gly residues" evidence="7">
    <location>
        <begin position="631"/>
        <end position="645"/>
    </location>
</feature>
<dbReference type="PANTHER" id="PTHR30572">
    <property type="entry name" value="MEMBRANE COMPONENT OF TRANSPORTER-RELATED"/>
    <property type="match status" value="1"/>
</dbReference>
<sequence length="902" mass="97353">MNIFNKVTLQSMKKSRTRTIVTVIGVALSAAMITAVSTFAVSLQNYMVNGAIQKYGGWHVEFLGVPPSFVREQDADSRVADTAAFEEIGYAVLEGGKNPDKPYLFLAGFSPDTYASLPVKLISGRLPENSGEILIPAHVAANGGVGYRVGDRLTLQVGNRRKGGAVLGQHDPYSPEETLAEAEPAGGDTMALGAEKTYTVVGICERPGFEESTAPGYTVITRWDGTDTGDNLSVFVTLKQPRQVRSYADGVPGSYARVFNDDVLRFMGLSDDAIFNGLLYSVVGILVALIMVGSIFLIYNSFTISLNDRVRQFGILLSVGATRKQLQNSVLFEGLCIGALGIPIGILVGIPGIKLVLSLVSANFGNIMYDTVPLTLKVSVPALAAAAAVSMATILISAYIPARKAAGAPVMECIRQTGEVRLNAGTVKTSKLAARLLGLEGTLALKNFKRNRRRYRSIVLSLTLSVVLLVTASTFSSHLKRAAEGAVMDSDYDICFCARDMDEGELFALYDKLRTADGVYESSYQAVSAYTASVNTEDFSEGYRESAGYGPGGEVVELPMDVQFIEDKLYWSFIESLGLSREEFTGPDAPLVAVAKAKKADEGETGKSSLINMFAGSGISLSLKPVMDGGPEMGGGAETGAGPEMGGEPRTSVGPQTDGAPEVDRRPGAGLEQNVVLAFVDTIPLDTLPKPPSEVTPYVFLAVAPYGVNADFVSPGTRTDLGLTFRSENPSQSTAEMEAMIRGAGTACGYTLYNMQKILEQNRNTTFVVDVFTYVFVAMISLIAVANVFNTISTNIRLRRRELAMLRSIGMSDRDFRKMMSFECILYGARTLFLGLPMAGVLSWLIYRWMVWGGAEIDFMFPWDSMGISVLGVFLVVFVTMLYAVNRIRKENIIDALRDDMT</sequence>
<feature type="region of interest" description="Disordered" evidence="7">
    <location>
        <begin position="630"/>
        <end position="662"/>
    </location>
</feature>
<evidence type="ECO:0000259" key="9">
    <source>
        <dbReference type="Pfam" id="PF02687"/>
    </source>
</evidence>
<feature type="domain" description="ABC3 transporter permease C-terminal" evidence="9">
    <location>
        <begin position="285"/>
        <end position="407"/>
    </location>
</feature>
<keyword evidence="5 8" id="KW-0472">Membrane</keyword>
<keyword evidence="3 8" id="KW-0812">Transmembrane</keyword>
<feature type="transmembrane region" description="Helical" evidence="8">
    <location>
        <begin position="20"/>
        <end position="43"/>
    </location>
</feature>
<name>A0A1I0J1C1_9FIRM</name>
<comment type="subcellular location">
    <subcellularLocation>
        <location evidence="1">Cell membrane</location>
        <topology evidence="1">Multi-pass membrane protein</topology>
    </subcellularLocation>
</comment>
<dbReference type="GO" id="GO:0022857">
    <property type="term" value="F:transmembrane transporter activity"/>
    <property type="evidence" value="ECO:0007669"/>
    <property type="project" value="TreeGrafter"/>
</dbReference>
<comment type="similarity">
    <text evidence="6">Belongs to the ABC-4 integral membrane protein family.</text>
</comment>
<dbReference type="GO" id="GO:0005886">
    <property type="term" value="C:plasma membrane"/>
    <property type="evidence" value="ECO:0007669"/>
    <property type="project" value="UniProtKB-SubCell"/>
</dbReference>
<dbReference type="InterPro" id="IPR025857">
    <property type="entry name" value="MacB_PCD"/>
</dbReference>
<feature type="transmembrane region" description="Helical" evidence="8">
    <location>
        <begin position="771"/>
        <end position="792"/>
    </location>
</feature>
<evidence type="ECO:0000256" key="3">
    <source>
        <dbReference type="ARBA" id="ARBA00022692"/>
    </source>
</evidence>
<dbReference type="InterPro" id="IPR050250">
    <property type="entry name" value="Macrolide_Exporter_MacB"/>
</dbReference>
<dbReference type="Proteomes" id="UP000198508">
    <property type="component" value="Unassembled WGS sequence"/>
</dbReference>
<reference evidence="12" key="1">
    <citation type="submission" date="2016-10" db="EMBL/GenBank/DDBJ databases">
        <authorList>
            <person name="Varghese N."/>
            <person name="Submissions S."/>
        </authorList>
    </citation>
    <scope>NUCLEOTIDE SEQUENCE [LARGE SCALE GENOMIC DNA]</scope>
    <source>
        <strain evidence="12">NLAE-zl-G277</strain>
    </source>
</reference>
<evidence type="ECO:0000256" key="5">
    <source>
        <dbReference type="ARBA" id="ARBA00023136"/>
    </source>
</evidence>
<dbReference type="InterPro" id="IPR003838">
    <property type="entry name" value="ABC3_permease_C"/>
</dbReference>
<evidence type="ECO:0000313" key="11">
    <source>
        <dbReference type="EMBL" id="SEU03531.1"/>
    </source>
</evidence>
<dbReference type="PANTHER" id="PTHR30572:SF4">
    <property type="entry name" value="ABC TRANSPORTER PERMEASE YTRF"/>
    <property type="match status" value="1"/>
</dbReference>
<dbReference type="AlphaFoldDB" id="A0A1I0J1C1"/>
<evidence type="ECO:0000259" key="10">
    <source>
        <dbReference type="Pfam" id="PF12704"/>
    </source>
</evidence>
<keyword evidence="2" id="KW-1003">Cell membrane</keyword>
<evidence type="ECO:0000256" key="6">
    <source>
        <dbReference type="ARBA" id="ARBA00038076"/>
    </source>
</evidence>
<feature type="domain" description="MacB-like periplasmic core" evidence="10">
    <location>
        <begin position="19"/>
        <end position="244"/>
    </location>
</feature>
<dbReference type="Pfam" id="PF12704">
    <property type="entry name" value="MacB_PCD"/>
    <property type="match status" value="1"/>
</dbReference>
<dbReference type="RefSeq" id="WP_092368173.1">
    <property type="nucleotide sequence ID" value="NZ_DAINWJ010000160.1"/>
</dbReference>
<evidence type="ECO:0000256" key="8">
    <source>
        <dbReference type="SAM" id="Phobius"/>
    </source>
</evidence>
<dbReference type="STRING" id="460384.SAMN05216313_12579"/>
<feature type="domain" description="ABC3 transporter permease C-terminal" evidence="9">
    <location>
        <begin position="775"/>
        <end position="893"/>
    </location>
</feature>
<feature type="transmembrane region" description="Helical" evidence="8">
    <location>
        <begin position="455"/>
        <end position="475"/>
    </location>
</feature>
<keyword evidence="12" id="KW-1185">Reference proteome</keyword>
<dbReference type="EMBL" id="FOIM01000025">
    <property type="protein sequence ID" value="SEU03531.1"/>
    <property type="molecule type" value="Genomic_DNA"/>
</dbReference>
<evidence type="ECO:0000256" key="7">
    <source>
        <dbReference type="SAM" id="MobiDB-lite"/>
    </source>
</evidence>
<protein>
    <submittedName>
        <fullName evidence="11">Putative ABC transport system permease protein</fullName>
    </submittedName>
</protein>
<accession>A0A1I0J1C1</accession>
<organism evidence="11 12">
    <name type="scientific">Enterocloster lavalensis</name>
    <dbReference type="NCBI Taxonomy" id="460384"/>
    <lineage>
        <taxon>Bacteria</taxon>
        <taxon>Bacillati</taxon>
        <taxon>Bacillota</taxon>
        <taxon>Clostridia</taxon>
        <taxon>Lachnospirales</taxon>
        <taxon>Lachnospiraceae</taxon>
        <taxon>Enterocloster</taxon>
    </lineage>
</organism>
<dbReference type="Pfam" id="PF02687">
    <property type="entry name" value="FtsX"/>
    <property type="match status" value="2"/>
</dbReference>